<evidence type="ECO:0000256" key="4">
    <source>
        <dbReference type="ARBA" id="ARBA00022989"/>
    </source>
</evidence>
<dbReference type="PROSITE" id="PS00237">
    <property type="entry name" value="G_PROTEIN_RECEP_F1_1"/>
    <property type="match status" value="1"/>
</dbReference>
<evidence type="ECO:0000256" key="9">
    <source>
        <dbReference type="RuleBase" id="RU000688"/>
    </source>
</evidence>
<feature type="transmembrane region" description="Helical" evidence="10">
    <location>
        <begin position="113"/>
        <end position="131"/>
    </location>
</feature>
<dbReference type="GO" id="GO:0048872">
    <property type="term" value="P:homeostasis of number of cells"/>
    <property type="evidence" value="ECO:0007669"/>
    <property type="project" value="Ensembl"/>
</dbReference>
<dbReference type="PROSITE" id="PS50262">
    <property type="entry name" value="G_PROTEIN_RECEP_F1_2"/>
    <property type="match status" value="1"/>
</dbReference>
<proteinExistence type="inferred from homology"/>
<dbReference type="GeneTree" id="ENSGT01020000230359"/>
<keyword evidence="3 9" id="KW-0812">Transmembrane</keyword>
<accession>A0A8D0GU37</accession>
<dbReference type="GO" id="GO:0016493">
    <property type="term" value="F:C-C chemokine receptor activity"/>
    <property type="evidence" value="ECO:0007669"/>
    <property type="project" value="Ensembl"/>
</dbReference>
<dbReference type="GO" id="GO:0009897">
    <property type="term" value="C:external side of plasma membrane"/>
    <property type="evidence" value="ECO:0007669"/>
    <property type="project" value="Ensembl"/>
</dbReference>
<dbReference type="InterPro" id="IPR000276">
    <property type="entry name" value="GPCR_Rhodpsn"/>
</dbReference>
<dbReference type="Pfam" id="PF00001">
    <property type="entry name" value="7tm_1"/>
    <property type="match status" value="1"/>
</dbReference>
<evidence type="ECO:0000256" key="10">
    <source>
        <dbReference type="SAM" id="Phobius"/>
    </source>
</evidence>
<dbReference type="OMA" id="CKIISWM"/>
<evidence type="ECO:0000256" key="2">
    <source>
        <dbReference type="ARBA" id="ARBA00022475"/>
    </source>
</evidence>
<dbReference type="SUPFAM" id="SSF81321">
    <property type="entry name" value="Family A G protein-coupled receptor-like"/>
    <property type="match status" value="1"/>
</dbReference>
<dbReference type="GO" id="GO:0006954">
    <property type="term" value="P:inflammatory response"/>
    <property type="evidence" value="ECO:0007669"/>
    <property type="project" value="Ensembl"/>
</dbReference>
<organism evidence="12 13">
    <name type="scientific">Sphenodon punctatus</name>
    <name type="common">Tuatara</name>
    <name type="synonym">Hatteria punctata</name>
    <dbReference type="NCBI Taxonomy" id="8508"/>
    <lineage>
        <taxon>Eukaryota</taxon>
        <taxon>Metazoa</taxon>
        <taxon>Chordata</taxon>
        <taxon>Craniata</taxon>
        <taxon>Vertebrata</taxon>
        <taxon>Euteleostomi</taxon>
        <taxon>Lepidosauria</taxon>
        <taxon>Sphenodontia</taxon>
        <taxon>Sphenodontidae</taxon>
        <taxon>Sphenodon</taxon>
    </lineage>
</organism>
<dbReference type="GO" id="GO:0006955">
    <property type="term" value="P:immune response"/>
    <property type="evidence" value="ECO:0007669"/>
    <property type="project" value="InterPro"/>
</dbReference>
<dbReference type="InterPro" id="IPR017452">
    <property type="entry name" value="GPCR_Rhodpsn_7TM"/>
</dbReference>
<dbReference type="FunFam" id="1.20.1070.10:FF:000026">
    <property type="entry name" value="C-C chemokine receptor type 5"/>
    <property type="match status" value="1"/>
</dbReference>
<dbReference type="GO" id="GO:0060326">
    <property type="term" value="P:cell chemotaxis"/>
    <property type="evidence" value="ECO:0007669"/>
    <property type="project" value="TreeGrafter"/>
</dbReference>
<dbReference type="PRINTS" id="PR00657">
    <property type="entry name" value="CCCHEMOKINER"/>
</dbReference>
<feature type="transmembrane region" description="Helical" evidence="10">
    <location>
        <begin position="244"/>
        <end position="265"/>
    </location>
</feature>
<evidence type="ECO:0000259" key="11">
    <source>
        <dbReference type="PROSITE" id="PS50262"/>
    </source>
</evidence>
<dbReference type="PRINTS" id="PR01109">
    <property type="entry name" value="CHEMOKINER4"/>
</dbReference>
<dbReference type="Proteomes" id="UP000694392">
    <property type="component" value="Unplaced"/>
</dbReference>
<keyword evidence="5 9" id="KW-0297">G-protein coupled receptor</keyword>
<dbReference type="InterPro" id="IPR002239">
    <property type="entry name" value="Chemokine_CCR4"/>
</dbReference>
<dbReference type="GO" id="GO:0007204">
    <property type="term" value="P:positive regulation of cytosolic calcium ion concentration"/>
    <property type="evidence" value="ECO:0007669"/>
    <property type="project" value="TreeGrafter"/>
</dbReference>
<evidence type="ECO:0000313" key="13">
    <source>
        <dbReference type="Proteomes" id="UP000694392"/>
    </source>
</evidence>
<protein>
    <submittedName>
        <fullName evidence="12">C-C motif chemokine receptor 4</fullName>
    </submittedName>
</protein>
<reference evidence="12" key="2">
    <citation type="submission" date="2025-09" db="UniProtKB">
        <authorList>
            <consortium name="Ensembl"/>
        </authorList>
    </citation>
    <scope>IDENTIFICATION</scope>
</reference>
<evidence type="ECO:0000256" key="1">
    <source>
        <dbReference type="ARBA" id="ARBA00004651"/>
    </source>
</evidence>
<comment type="subcellular location">
    <subcellularLocation>
        <location evidence="1">Cell membrane</location>
        <topology evidence="1">Multi-pass membrane protein</topology>
    </subcellularLocation>
</comment>
<dbReference type="CDD" id="cd14984">
    <property type="entry name" value="7tmA_Chemokine_R"/>
    <property type="match status" value="1"/>
</dbReference>
<reference evidence="12" key="1">
    <citation type="submission" date="2025-08" db="UniProtKB">
        <authorList>
            <consortium name="Ensembl"/>
        </authorList>
    </citation>
    <scope>IDENTIFICATION</scope>
</reference>
<keyword evidence="6 10" id="KW-0472">Membrane</keyword>
<name>A0A8D0GU37_SPHPU</name>
<comment type="similarity">
    <text evidence="9">Belongs to the G-protein coupled receptor 1 family.</text>
</comment>
<dbReference type="GO" id="GO:0019957">
    <property type="term" value="F:C-C chemokine binding"/>
    <property type="evidence" value="ECO:0007669"/>
    <property type="project" value="TreeGrafter"/>
</dbReference>
<feature type="transmembrane region" description="Helical" evidence="10">
    <location>
        <begin position="285"/>
        <end position="308"/>
    </location>
</feature>
<keyword evidence="2" id="KW-1003">Cell membrane</keyword>
<dbReference type="InterPro" id="IPR000355">
    <property type="entry name" value="Chemokine_rcpt"/>
</dbReference>
<dbReference type="SMART" id="SM01381">
    <property type="entry name" value="7TM_GPCR_Srsx"/>
    <property type="match status" value="1"/>
</dbReference>
<evidence type="ECO:0000256" key="7">
    <source>
        <dbReference type="ARBA" id="ARBA00023170"/>
    </source>
</evidence>
<dbReference type="PANTHER" id="PTHR10489:SF608">
    <property type="entry name" value="C-C CHEMOKINE RECEPTOR TYPE 4"/>
    <property type="match status" value="1"/>
</dbReference>
<dbReference type="InterPro" id="IPR050119">
    <property type="entry name" value="CCR1-9-like"/>
</dbReference>
<evidence type="ECO:0000256" key="8">
    <source>
        <dbReference type="ARBA" id="ARBA00023224"/>
    </source>
</evidence>
<dbReference type="GO" id="GO:0002507">
    <property type="term" value="P:tolerance induction"/>
    <property type="evidence" value="ECO:0007669"/>
    <property type="project" value="Ensembl"/>
</dbReference>
<sequence>MLENCTPATVDYTLYDSYSDISYDDSLKPCVKDGVKKFRSYFLSTFYALVFLLGLVGNSLVILVLLKYKRLKSMTDVYLLNLAISDLLFVFSLPFWSYHAIDQWVFGDGLCKIISWIYLVGFYSGIFFIMLMSIDRYLAIVHAVFALRARTVTYGIISSLVVWLVAITASIPELIFSESLTERNHTTCKPKYPGNSKSWRLFASLGINILGLLVPLAVMIFCYSMIIRTLLRCRSEKKNKAVKMIFVVVIVFFLFWTPYNVVLFLQLLADTGFITECQISKDLDYAIQGTETLAFFHCCLNPVIYFFLGEKFKKYVRLLFQNCALPGMLCKKCGLSITYYSESTGSFYTQSTGDQKAL</sequence>
<keyword evidence="4 10" id="KW-1133">Transmembrane helix</keyword>
<feature type="transmembrane region" description="Helical" evidence="10">
    <location>
        <begin position="46"/>
        <end position="66"/>
    </location>
</feature>
<dbReference type="GO" id="GO:0019722">
    <property type="term" value="P:calcium-mediated signaling"/>
    <property type="evidence" value="ECO:0007669"/>
    <property type="project" value="TreeGrafter"/>
</dbReference>
<gene>
    <name evidence="12" type="primary">CCR4</name>
</gene>
<dbReference type="GO" id="GO:1904936">
    <property type="term" value="P:interneuron migration"/>
    <property type="evidence" value="ECO:0007669"/>
    <property type="project" value="Ensembl"/>
</dbReference>
<feature type="domain" description="G-protein coupled receptors family 1 profile" evidence="11">
    <location>
        <begin position="57"/>
        <end position="305"/>
    </location>
</feature>
<evidence type="ECO:0000313" key="12">
    <source>
        <dbReference type="Ensembl" id="ENSSPUP00000012036.1"/>
    </source>
</evidence>
<dbReference type="PANTHER" id="PTHR10489">
    <property type="entry name" value="CELL ADHESION MOLECULE"/>
    <property type="match status" value="1"/>
</dbReference>
<feature type="transmembrane region" description="Helical" evidence="10">
    <location>
        <begin position="152"/>
        <end position="171"/>
    </location>
</feature>
<dbReference type="PRINTS" id="PR00237">
    <property type="entry name" value="GPCRRHODOPSN"/>
</dbReference>
<evidence type="ECO:0000256" key="3">
    <source>
        <dbReference type="ARBA" id="ARBA00022692"/>
    </source>
</evidence>
<evidence type="ECO:0000256" key="6">
    <source>
        <dbReference type="ARBA" id="ARBA00023136"/>
    </source>
</evidence>
<dbReference type="Gene3D" id="1.20.1070.10">
    <property type="entry name" value="Rhodopsin 7-helix transmembrane proteins"/>
    <property type="match status" value="1"/>
</dbReference>
<feature type="transmembrane region" description="Helical" evidence="10">
    <location>
        <begin position="78"/>
        <end position="101"/>
    </location>
</feature>
<keyword evidence="8 9" id="KW-0807">Transducer</keyword>
<keyword evidence="13" id="KW-1185">Reference proteome</keyword>
<feature type="transmembrane region" description="Helical" evidence="10">
    <location>
        <begin position="201"/>
        <end position="223"/>
    </location>
</feature>
<dbReference type="Ensembl" id="ENSSPUT00000012835.1">
    <property type="protein sequence ID" value="ENSSPUP00000012036.1"/>
    <property type="gene ID" value="ENSSPUG00000009241.1"/>
</dbReference>
<keyword evidence="7 9" id="KW-0675">Receptor</keyword>
<dbReference type="AlphaFoldDB" id="A0A8D0GU37"/>
<evidence type="ECO:0000256" key="5">
    <source>
        <dbReference type="ARBA" id="ARBA00023040"/>
    </source>
</evidence>